<evidence type="ECO:0000313" key="3">
    <source>
        <dbReference type="EMBL" id="CAK7273589.1"/>
    </source>
</evidence>
<dbReference type="EMBL" id="CAWUON010000116">
    <property type="protein sequence ID" value="CAK7273589.1"/>
    <property type="molecule type" value="Genomic_DNA"/>
</dbReference>
<feature type="compositionally biased region" description="Acidic residues" evidence="1">
    <location>
        <begin position="419"/>
        <end position="436"/>
    </location>
</feature>
<accession>A0ABP0DZF7</accession>
<feature type="region of interest" description="Disordered" evidence="1">
    <location>
        <begin position="198"/>
        <end position="229"/>
    </location>
</feature>
<dbReference type="InterPro" id="IPR003615">
    <property type="entry name" value="HNH_nuc"/>
</dbReference>
<organism evidence="3 4">
    <name type="scientific">Sporothrix epigloea</name>
    <dbReference type="NCBI Taxonomy" id="1892477"/>
    <lineage>
        <taxon>Eukaryota</taxon>
        <taxon>Fungi</taxon>
        <taxon>Dikarya</taxon>
        <taxon>Ascomycota</taxon>
        <taxon>Pezizomycotina</taxon>
        <taxon>Sordariomycetes</taxon>
        <taxon>Sordariomycetidae</taxon>
        <taxon>Ophiostomatales</taxon>
        <taxon>Ophiostomataceae</taxon>
        <taxon>Sporothrix</taxon>
    </lineage>
</organism>
<reference evidence="3 4" key="1">
    <citation type="submission" date="2024-01" db="EMBL/GenBank/DDBJ databases">
        <authorList>
            <person name="Allen C."/>
            <person name="Tagirdzhanova G."/>
        </authorList>
    </citation>
    <scope>NUCLEOTIDE SEQUENCE [LARGE SCALE GENOMIC DNA]</scope>
    <source>
        <strain evidence="3 4">CBS 119000</strain>
    </source>
</reference>
<comment type="caution">
    <text evidence="3">The sequence shown here is derived from an EMBL/GenBank/DDBJ whole genome shotgun (WGS) entry which is preliminary data.</text>
</comment>
<dbReference type="Proteomes" id="UP001642502">
    <property type="component" value="Unassembled WGS sequence"/>
</dbReference>
<evidence type="ECO:0000256" key="1">
    <source>
        <dbReference type="SAM" id="MobiDB-lite"/>
    </source>
</evidence>
<feature type="domain" description="HNH nuclease" evidence="2">
    <location>
        <begin position="240"/>
        <end position="317"/>
    </location>
</feature>
<feature type="region of interest" description="Disordered" evidence="1">
    <location>
        <begin position="146"/>
        <end position="166"/>
    </location>
</feature>
<feature type="compositionally biased region" description="Low complexity" evidence="1">
    <location>
        <begin position="146"/>
        <end position="158"/>
    </location>
</feature>
<protein>
    <recommendedName>
        <fullName evidence="2">HNH nuclease domain-containing protein</fullName>
    </recommendedName>
</protein>
<evidence type="ECO:0000313" key="4">
    <source>
        <dbReference type="Proteomes" id="UP001642502"/>
    </source>
</evidence>
<name>A0ABP0DZF7_9PEZI</name>
<evidence type="ECO:0000259" key="2">
    <source>
        <dbReference type="Pfam" id="PF13391"/>
    </source>
</evidence>
<proteinExistence type="predicted"/>
<dbReference type="Pfam" id="PF13391">
    <property type="entry name" value="HNH_2"/>
    <property type="match status" value="1"/>
</dbReference>
<feature type="compositionally biased region" description="Basic and acidic residues" evidence="1">
    <location>
        <begin position="452"/>
        <end position="464"/>
    </location>
</feature>
<keyword evidence="4" id="KW-1185">Reference proteome</keyword>
<gene>
    <name evidence="3" type="ORF">SEPCBS119000_005738</name>
</gene>
<feature type="region of interest" description="Disordered" evidence="1">
    <location>
        <begin position="415"/>
        <end position="464"/>
    </location>
</feature>
<sequence>MSLEEQFVERARQLYRRDSQAAEAWLKLGEEEMATAQVLGNDIPYEFEQPHHYITDVEERQRLFSEIQPLISQTVDVNSTALAVFMVIPLSEMRPLVERLAEYDPSSIEDVDRFKSSSTYISLISYLQLAPRGIATFLAKQTTIAASKTPSATTTPESATKKRKREVIAAQPETPSPLQKRVLFSNAEGQPIFELGETARQKTSPISPSLPKETDCPPDSPATRSRHAVKKAKTRDGHICILTGTDSPEAAHIYPFSADERSGRTIYLNMLISFWGKDKAEAWSSQYLKSRVTESPKNLLCLNRQLHFWWGKCRLALKPLRTLDPCTIKVQLHWLRRSITKPKTVSDGSFDDISSLCGGENDYQSWGQPPVAHRKSGLPLRTGQIFTIRAEDPEDLPSFELLEMQWDLQRIAAMSGAAEPEDNSFGEEEDEDEDGGDYMQPHVLDDDVEELDLYRTEEYESKTA</sequence>